<dbReference type="SUPFAM" id="SSF50465">
    <property type="entry name" value="EF-Tu/eEF-1alpha/eIF2-gamma C-terminal domain"/>
    <property type="match status" value="1"/>
</dbReference>
<evidence type="ECO:0000256" key="7">
    <source>
        <dbReference type="ARBA" id="ARBA00022917"/>
    </source>
</evidence>
<name>A0AAW1R911_9CHLO</name>
<comment type="similarity">
    <text evidence="3">Belongs to the TRAFAC class translation factor GTPase superfamily. Classic translation factor GTPase family. EF-Tu/EF-1A subfamily.</text>
</comment>
<dbReference type="GO" id="GO:0005737">
    <property type="term" value="C:cytoplasm"/>
    <property type="evidence" value="ECO:0007669"/>
    <property type="project" value="UniProtKB-SubCell"/>
</dbReference>
<feature type="compositionally biased region" description="Basic and acidic residues" evidence="10">
    <location>
        <begin position="144"/>
        <end position="160"/>
    </location>
</feature>
<dbReference type="FunFam" id="2.40.30.10:FF:000020">
    <property type="entry name" value="Translation elongation factor EF-1"/>
    <property type="match status" value="1"/>
</dbReference>
<evidence type="ECO:0000256" key="9">
    <source>
        <dbReference type="ARBA" id="ARBA00049117"/>
    </source>
</evidence>
<dbReference type="GO" id="GO:0006412">
    <property type="term" value="P:translation"/>
    <property type="evidence" value="ECO:0007669"/>
    <property type="project" value="UniProtKB-KW"/>
</dbReference>
<evidence type="ECO:0000313" key="12">
    <source>
        <dbReference type="EMBL" id="KAK9830139.1"/>
    </source>
</evidence>
<evidence type="ECO:0000256" key="2">
    <source>
        <dbReference type="ARBA" id="ARBA00004496"/>
    </source>
</evidence>
<dbReference type="Pfam" id="PF22594">
    <property type="entry name" value="GTP-eEF1A_C"/>
    <property type="match status" value="1"/>
</dbReference>
<comment type="catalytic activity">
    <reaction evidence="9">
        <text>GTP + H2O = GDP + phosphate + H(+)</text>
        <dbReference type="Rhea" id="RHEA:19669"/>
        <dbReference type="ChEBI" id="CHEBI:15377"/>
        <dbReference type="ChEBI" id="CHEBI:15378"/>
        <dbReference type="ChEBI" id="CHEBI:37565"/>
        <dbReference type="ChEBI" id="CHEBI:43474"/>
        <dbReference type="ChEBI" id="CHEBI:58189"/>
    </reaction>
    <physiologicalReaction direction="left-to-right" evidence="9">
        <dbReference type="Rhea" id="RHEA:19670"/>
    </physiologicalReaction>
</comment>
<feature type="region of interest" description="Disordered" evidence="10">
    <location>
        <begin position="214"/>
        <end position="248"/>
    </location>
</feature>
<dbReference type="AlphaFoldDB" id="A0AAW1R911"/>
<dbReference type="InterPro" id="IPR054696">
    <property type="entry name" value="GTP-eEF1A_C"/>
</dbReference>
<dbReference type="PRINTS" id="PR00315">
    <property type="entry name" value="ELONGATNFCT"/>
</dbReference>
<feature type="compositionally biased region" description="Low complexity" evidence="10">
    <location>
        <begin position="171"/>
        <end position="199"/>
    </location>
</feature>
<dbReference type="PROSITE" id="PS51722">
    <property type="entry name" value="G_TR_2"/>
    <property type="match status" value="1"/>
</dbReference>
<evidence type="ECO:0000256" key="6">
    <source>
        <dbReference type="ARBA" id="ARBA00022801"/>
    </source>
</evidence>
<accession>A0AAW1R911</accession>
<dbReference type="Proteomes" id="UP001489004">
    <property type="component" value="Unassembled WGS sequence"/>
</dbReference>
<evidence type="ECO:0000256" key="4">
    <source>
        <dbReference type="ARBA" id="ARBA00022490"/>
    </source>
</evidence>
<feature type="compositionally biased region" description="Low complexity" evidence="10">
    <location>
        <begin position="62"/>
        <end position="80"/>
    </location>
</feature>
<evidence type="ECO:0000259" key="11">
    <source>
        <dbReference type="PROSITE" id="PS51722"/>
    </source>
</evidence>
<keyword evidence="5" id="KW-0547">Nucleotide-binding</keyword>
<dbReference type="CDD" id="cd04093">
    <property type="entry name" value="HBS1_C_III"/>
    <property type="match status" value="1"/>
</dbReference>
<protein>
    <recommendedName>
        <fullName evidence="11">Tr-type G domain-containing protein</fullName>
    </recommendedName>
</protein>
<dbReference type="InterPro" id="IPR000795">
    <property type="entry name" value="T_Tr_GTP-bd_dom"/>
</dbReference>
<evidence type="ECO:0000313" key="13">
    <source>
        <dbReference type="Proteomes" id="UP001489004"/>
    </source>
</evidence>
<dbReference type="FunFam" id="2.40.30.10:FF:000070">
    <property type="entry name" value="Translation elongation factor EF-1 subunit"/>
    <property type="match status" value="1"/>
</dbReference>
<keyword evidence="13" id="KW-1185">Reference proteome</keyword>
<comment type="function">
    <text evidence="1">This protein promotes the GTP-dependent binding of aminoacyl-tRNA to the A-site of ribosomes during protein biosynthesis.</text>
</comment>
<evidence type="ECO:0000256" key="5">
    <source>
        <dbReference type="ARBA" id="ARBA00022741"/>
    </source>
</evidence>
<reference evidence="12 13" key="1">
    <citation type="journal article" date="2024" name="Nat. Commun.">
        <title>Phylogenomics reveals the evolutionary origins of lichenization in chlorophyte algae.</title>
        <authorList>
            <person name="Puginier C."/>
            <person name="Libourel C."/>
            <person name="Otte J."/>
            <person name="Skaloud P."/>
            <person name="Haon M."/>
            <person name="Grisel S."/>
            <person name="Petersen M."/>
            <person name="Berrin J.G."/>
            <person name="Delaux P.M."/>
            <person name="Dal Grande F."/>
            <person name="Keller J."/>
        </authorList>
    </citation>
    <scope>NUCLEOTIDE SEQUENCE [LARGE SCALE GENOMIC DNA]</scope>
    <source>
        <strain evidence="12 13">SAG 2043</strain>
    </source>
</reference>
<feature type="region of interest" description="Disordered" evidence="10">
    <location>
        <begin position="62"/>
        <end position="199"/>
    </location>
</feature>
<organism evidence="12 13">
    <name type="scientific">[Myrmecia] bisecta</name>
    <dbReference type="NCBI Taxonomy" id="41462"/>
    <lineage>
        <taxon>Eukaryota</taxon>
        <taxon>Viridiplantae</taxon>
        <taxon>Chlorophyta</taxon>
        <taxon>core chlorophytes</taxon>
        <taxon>Trebouxiophyceae</taxon>
        <taxon>Trebouxiales</taxon>
        <taxon>Trebouxiaceae</taxon>
        <taxon>Myrmecia</taxon>
    </lineage>
</organism>
<dbReference type="GO" id="GO:0003924">
    <property type="term" value="F:GTPase activity"/>
    <property type="evidence" value="ECO:0007669"/>
    <property type="project" value="InterPro"/>
</dbReference>
<keyword evidence="7" id="KW-0648">Protein biosynthesis</keyword>
<dbReference type="PANTHER" id="PTHR23115">
    <property type="entry name" value="TRANSLATION FACTOR"/>
    <property type="match status" value="1"/>
</dbReference>
<dbReference type="InterPro" id="IPR009001">
    <property type="entry name" value="Transl_elong_EF1A/Init_IF2_C"/>
</dbReference>
<feature type="compositionally biased region" description="Low complexity" evidence="10">
    <location>
        <begin position="88"/>
        <end position="100"/>
    </location>
</feature>
<dbReference type="SUPFAM" id="SSF52540">
    <property type="entry name" value="P-loop containing nucleoside triphosphate hydrolases"/>
    <property type="match status" value="1"/>
</dbReference>
<dbReference type="Pfam" id="PF00009">
    <property type="entry name" value="GTP_EFTU"/>
    <property type="match status" value="1"/>
</dbReference>
<dbReference type="InterPro" id="IPR050100">
    <property type="entry name" value="TRAFAC_GTPase_members"/>
</dbReference>
<keyword evidence="4" id="KW-0963">Cytoplasm</keyword>
<keyword evidence="8" id="KW-0342">GTP-binding</keyword>
<proteinExistence type="inferred from homology"/>
<comment type="subcellular location">
    <subcellularLocation>
        <location evidence="2">Cytoplasm</location>
    </subcellularLocation>
</comment>
<sequence>MPSGKRATSSSEGFAKSLNYGDRQRGCCRTYAAMSGKRFDEDEYYDEEDYYDYDDYDDEPVAAKPAAAKTAAKGASSAGKAGKGGKAGTPAPAAAAGASTLAQCLCDPPPLRPSGKPQKGAVKTAKLAAQPRRFPVAPPVPGEEAIRRFDFSTPSPDERVLAAQRRVPGYAPAQPAASTATSSARAATNASASSSSGVDAATNGLADIRINGAVASAAQPPVRQTDSPRDPPKGSPTKRSAAPPAQRRSLSGYQMEAGLTSECEQAQQGGSGSKPKLHLVVLGHVDAGKSTLMGRLLHDLGYVGQKVVHKTQKEAAEAGKASFSWAWVLDERPEERARGVTVDVATTRFETPQRNVTLLDAPGHRDFVPNMIAGAAQADAALLLVDGSPGGFEAGFEPAGGGFGSSGGGQTREHAQLARSLGVEQVAVVVSKLDTCDFSQDRFEHIRAVLLPFLKQSGFREAAISWLPAVGLTGENLTRPPTDPLLAAWWKGPTVVGIIDSFKPTQRNTGRPLRMPIADVFKGQRGGTAVGGKLEGGALKVGMRVAVQPSNVVGSVKSIEVDGQPATLAMAGDSADVTLTGIDAAALSTGSVLCHPDWPVPLVSRLEARIVVLEVQVPILKGQQVTLHAHSARETGQISHLLAALNPKTGEVTKSKPRALLKGQTALVEITPARSMCLEEYSDYRALGRIALRDGGRTVAVGIVTRILE</sequence>
<dbReference type="CDD" id="cd16267">
    <property type="entry name" value="HBS1-like_II"/>
    <property type="match status" value="1"/>
</dbReference>
<evidence type="ECO:0000256" key="3">
    <source>
        <dbReference type="ARBA" id="ARBA00007249"/>
    </source>
</evidence>
<dbReference type="EMBL" id="JALJOR010000001">
    <property type="protein sequence ID" value="KAK9830139.1"/>
    <property type="molecule type" value="Genomic_DNA"/>
</dbReference>
<evidence type="ECO:0000256" key="10">
    <source>
        <dbReference type="SAM" id="MobiDB-lite"/>
    </source>
</evidence>
<feature type="domain" description="Tr-type G" evidence="11">
    <location>
        <begin position="274"/>
        <end position="507"/>
    </location>
</feature>
<keyword evidence="6" id="KW-0378">Hydrolase</keyword>
<dbReference type="InterPro" id="IPR009000">
    <property type="entry name" value="Transl_B-barrel_sf"/>
</dbReference>
<dbReference type="Gene3D" id="2.40.30.10">
    <property type="entry name" value="Translation factors"/>
    <property type="match status" value="2"/>
</dbReference>
<dbReference type="GO" id="GO:0005525">
    <property type="term" value="F:GTP binding"/>
    <property type="evidence" value="ECO:0007669"/>
    <property type="project" value="UniProtKB-KW"/>
</dbReference>
<evidence type="ECO:0000256" key="1">
    <source>
        <dbReference type="ARBA" id="ARBA00003982"/>
    </source>
</evidence>
<evidence type="ECO:0000256" key="8">
    <source>
        <dbReference type="ARBA" id="ARBA00023134"/>
    </source>
</evidence>
<dbReference type="FunFam" id="3.40.50.300:FF:000204">
    <property type="entry name" value="Translation elongation factor Tu"/>
    <property type="match status" value="1"/>
</dbReference>
<dbReference type="SUPFAM" id="SSF50447">
    <property type="entry name" value="Translation proteins"/>
    <property type="match status" value="1"/>
</dbReference>
<comment type="caution">
    <text evidence="12">The sequence shown here is derived from an EMBL/GenBank/DDBJ whole genome shotgun (WGS) entry which is preliminary data.</text>
</comment>
<dbReference type="InterPro" id="IPR027417">
    <property type="entry name" value="P-loop_NTPase"/>
</dbReference>
<dbReference type="Gene3D" id="3.40.50.300">
    <property type="entry name" value="P-loop containing nucleotide triphosphate hydrolases"/>
    <property type="match status" value="1"/>
</dbReference>
<gene>
    <name evidence="12" type="ORF">WJX72_009959</name>
</gene>